<feature type="transmembrane region" description="Helical" evidence="10">
    <location>
        <begin position="51"/>
        <end position="76"/>
    </location>
</feature>
<evidence type="ECO:0000256" key="4">
    <source>
        <dbReference type="ARBA" id="ARBA00022475"/>
    </source>
</evidence>
<dbReference type="InterPro" id="IPR002528">
    <property type="entry name" value="MATE_fam"/>
</dbReference>
<dbReference type="GO" id="GO:0006811">
    <property type="term" value="P:monoatomic ion transport"/>
    <property type="evidence" value="ECO:0007669"/>
    <property type="project" value="UniProtKB-KW"/>
</dbReference>
<evidence type="ECO:0000256" key="3">
    <source>
        <dbReference type="ARBA" id="ARBA00022449"/>
    </source>
</evidence>
<feature type="transmembrane region" description="Helical" evidence="10">
    <location>
        <begin position="275"/>
        <end position="300"/>
    </location>
</feature>
<dbReference type="AlphaFoldDB" id="A0A0P1FI19"/>
<keyword evidence="4" id="KW-1003">Cell membrane</keyword>
<feature type="transmembrane region" description="Helical" evidence="10">
    <location>
        <begin position="424"/>
        <end position="443"/>
    </location>
</feature>
<evidence type="ECO:0000256" key="1">
    <source>
        <dbReference type="ARBA" id="ARBA00004429"/>
    </source>
</evidence>
<dbReference type="PANTHER" id="PTHR43298">
    <property type="entry name" value="MULTIDRUG RESISTANCE PROTEIN NORM-RELATED"/>
    <property type="match status" value="1"/>
</dbReference>
<feature type="transmembrane region" description="Helical" evidence="10">
    <location>
        <begin position="165"/>
        <end position="187"/>
    </location>
</feature>
<dbReference type="CDD" id="cd13131">
    <property type="entry name" value="MATE_NorM_like"/>
    <property type="match status" value="1"/>
</dbReference>
<dbReference type="EMBL" id="CYSA01000026">
    <property type="protein sequence ID" value="CUH67645.1"/>
    <property type="molecule type" value="Genomic_DNA"/>
</dbReference>
<feature type="transmembrane region" description="Helical" evidence="10">
    <location>
        <begin position="136"/>
        <end position="153"/>
    </location>
</feature>
<dbReference type="GO" id="GO:0015297">
    <property type="term" value="F:antiporter activity"/>
    <property type="evidence" value="ECO:0007669"/>
    <property type="project" value="UniProtKB-KW"/>
</dbReference>
<dbReference type="InterPro" id="IPR048279">
    <property type="entry name" value="MdtK-like"/>
</dbReference>
<evidence type="ECO:0000256" key="8">
    <source>
        <dbReference type="ARBA" id="ARBA00023136"/>
    </source>
</evidence>
<dbReference type="PIRSF" id="PIRSF006603">
    <property type="entry name" value="DinF"/>
    <property type="match status" value="1"/>
</dbReference>
<dbReference type="NCBIfam" id="TIGR00797">
    <property type="entry name" value="matE"/>
    <property type="match status" value="1"/>
</dbReference>
<feature type="transmembrane region" description="Helical" evidence="10">
    <location>
        <begin position="360"/>
        <end position="386"/>
    </location>
</feature>
<keyword evidence="7" id="KW-0406">Ion transport</keyword>
<name>A0A0P1FI19_THAGE</name>
<keyword evidence="12" id="KW-1185">Reference proteome</keyword>
<evidence type="ECO:0000313" key="12">
    <source>
        <dbReference type="Proteomes" id="UP000051587"/>
    </source>
</evidence>
<dbReference type="PANTHER" id="PTHR43298:SF2">
    <property type="entry name" value="FMN_FAD EXPORTER YEEO-RELATED"/>
    <property type="match status" value="1"/>
</dbReference>
<keyword evidence="8 10" id="KW-0472">Membrane</keyword>
<keyword evidence="2" id="KW-0813">Transport</keyword>
<proteinExistence type="predicted"/>
<dbReference type="STRING" id="53501.SAMN04488043_101136"/>
<protein>
    <recommendedName>
        <fullName evidence="9">Multidrug-efflux transporter</fullName>
    </recommendedName>
</protein>
<keyword evidence="3" id="KW-0050">Antiport</keyword>
<feature type="transmembrane region" description="Helical" evidence="10">
    <location>
        <begin position="199"/>
        <end position="221"/>
    </location>
</feature>
<feature type="transmembrane region" description="Helical" evidence="10">
    <location>
        <begin position="321"/>
        <end position="340"/>
    </location>
</feature>
<dbReference type="Proteomes" id="UP000051587">
    <property type="component" value="Unassembled WGS sequence"/>
</dbReference>
<evidence type="ECO:0000313" key="11">
    <source>
        <dbReference type="EMBL" id="CUH67645.1"/>
    </source>
</evidence>
<comment type="subcellular location">
    <subcellularLocation>
        <location evidence="1">Cell inner membrane</location>
        <topology evidence="1">Multi-pass membrane protein</topology>
    </subcellularLocation>
</comment>
<feature type="transmembrane region" description="Helical" evidence="10">
    <location>
        <begin position="398"/>
        <end position="418"/>
    </location>
</feature>
<evidence type="ECO:0000256" key="10">
    <source>
        <dbReference type="SAM" id="Phobius"/>
    </source>
</evidence>
<keyword evidence="5 10" id="KW-0812">Transmembrane</keyword>
<evidence type="ECO:0000256" key="6">
    <source>
        <dbReference type="ARBA" id="ARBA00022989"/>
    </source>
</evidence>
<sequence length="458" mass="49030">MTAPVISPMTHSQHVRNILKLGLPLIGSHVAHFAITLTDSVMLGWYDVEVLAAQVIGATLFFVLFIMGEGFAMALMPMVAEAEEAGDETQARRLTRMAIWASVLFGLAVLPILIWSGPVLRGLGQQPGLSQGAQDYLRIAGWSLFPALLTMVLRSFLSALERTQIVLWVTLAAVGLNVVVNYALIFGHWGMPEMGIRGAAVATLVVNMASFILLALYAAIATSEHELFVRFWRPDWDAFGRLFRLGWPIGMGMLAEVGLFAAASMMMGWLGTKELAAHGIALQIASVTFMVHLGLSNAATVRAGRAMGRRSVADLRRGGQIVVLISLCIAGLALITFLTIPAPLLGLFLSPDDPQRDAVIAIGVGLLAAAGLFQLADAAQVIVIGLLRGAQDTKVPMLIAAVSYWLIGMPISYSLGFVAGWGGVGIWIGLAMGLAVAAILLNLRFWGPVLHRIEAEFE</sequence>
<feature type="transmembrane region" description="Helical" evidence="10">
    <location>
        <begin position="21"/>
        <end position="45"/>
    </location>
</feature>
<accession>A0A0P1FI19</accession>
<evidence type="ECO:0000256" key="2">
    <source>
        <dbReference type="ARBA" id="ARBA00022448"/>
    </source>
</evidence>
<feature type="transmembrane region" description="Helical" evidence="10">
    <location>
        <begin position="97"/>
        <end position="116"/>
    </location>
</feature>
<gene>
    <name evidence="11" type="primary">mdtK</name>
    <name evidence="11" type="ORF">TG4357_03124</name>
</gene>
<reference evidence="11 12" key="1">
    <citation type="submission" date="2015-09" db="EMBL/GenBank/DDBJ databases">
        <authorList>
            <consortium name="Swine Surveillance"/>
        </authorList>
    </citation>
    <scope>NUCLEOTIDE SEQUENCE [LARGE SCALE GENOMIC DNA]</scope>
    <source>
        <strain evidence="11 12">CECT 4357</strain>
    </source>
</reference>
<dbReference type="Pfam" id="PF01554">
    <property type="entry name" value="MatE"/>
    <property type="match status" value="2"/>
</dbReference>
<evidence type="ECO:0000256" key="9">
    <source>
        <dbReference type="ARBA" id="ARBA00031636"/>
    </source>
</evidence>
<dbReference type="InterPro" id="IPR050222">
    <property type="entry name" value="MATE_MdtK"/>
</dbReference>
<dbReference type="GO" id="GO:0042910">
    <property type="term" value="F:xenobiotic transmembrane transporter activity"/>
    <property type="evidence" value="ECO:0007669"/>
    <property type="project" value="InterPro"/>
</dbReference>
<feature type="transmembrane region" description="Helical" evidence="10">
    <location>
        <begin position="242"/>
        <end position="263"/>
    </location>
</feature>
<organism evidence="11 12">
    <name type="scientific">Thalassovita gelatinovora</name>
    <name type="common">Thalassobius gelatinovorus</name>
    <dbReference type="NCBI Taxonomy" id="53501"/>
    <lineage>
        <taxon>Bacteria</taxon>
        <taxon>Pseudomonadati</taxon>
        <taxon>Pseudomonadota</taxon>
        <taxon>Alphaproteobacteria</taxon>
        <taxon>Rhodobacterales</taxon>
        <taxon>Roseobacteraceae</taxon>
        <taxon>Thalassovita</taxon>
    </lineage>
</organism>
<dbReference type="GO" id="GO:0005886">
    <property type="term" value="C:plasma membrane"/>
    <property type="evidence" value="ECO:0007669"/>
    <property type="project" value="UniProtKB-SubCell"/>
</dbReference>
<evidence type="ECO:0000256" key="5">
    <source>
        <dbReference type="ARBA" id="ARBA00022692"/>
    </source>
</evidence>
<keyword evidence="6 10" id="KW-1133">Transmembrane helix</keyword>
<evidence type="ECO:0000256" key="7">
    <source>
        <dbReference type="ARBA" id="ARBA00023065"/>
    </source>
</evidence>